<dbReference type="Pfam" id="PF13445">
    <property type="entry name" value="zf-RING_UBOX"/>
    <property type="match status" value="1"/>
</dbReference>
<evidence type="ECO:0000256" key="4">
    <source>
        <dbReference type="PROSITE-ProRule" id="PRU00175"/>
    </source>
</evidence>
<dbReference type="GO" id="GO:0008270">
    <property type="term" value="F:zinc ion binding"/>
    <property type="evidence" value="ECO:0007669"/>
    <property type="project" value="UniProtKB-KW"/>
</dbReference>
<keyword evidence="2 4" id="KW-0863">Zinc-finger</keyword>
<dbReference type="Ensembl" id="ENSSFAT00005026752.1">
    <property type="protein sequence ID" value="ENSSFAP00005025733.1"/>
    <property type="gene ID" value="ENSSFAG00005013234.1"/>
</dbReference>
<dbReference type="InterPro" id="IPR051051">
    <property type="entry name" value="E3_ubiq-ligase_TRIM/RNF"/>
</dbReference>
<dbReference type="PANTHER" id="PTHR25465">
    <property type="entry name" value="B-BOX DOMAIN CONTAINING"/>
    <property type="match status" value="1"/>
</dbReference>
<dbReference type="InterPro" id="IPR017907">
    <property type="entry name" value="Znf_RING_CS"/>
</dbReference>
<dbReference type="OMA" id="ETCITTH"/>
<evidence type="ECO:0000313" key="6">
    <source>
        <dbReference type="Ensembl" id="ENSSFAP00005025733.1"/>
    </source>
</evidence>
<evidence type="ECO:0000256" key="3">
    <source>
        <dbReference type="ARBA" id="ARBA00022833"/>
    </source>
</evidence>
<protein>
    <recommendedName>
        <fullName evidence="5">RING-type domain-containing protein</fullName>
    </recommendedName>
</protein>
<keyword evidence="1" id="KW-0479">Metal-binding</keyword>
<dbReference type="Gene3D" id="3.30.160.60">
    <property type="entry name" value="Classic Zinc Finger"/>
    <property type="match status" value="1"/>
</dbReference>
<reference evidence="6" key="2">
    <citation type="submission" date="2025-08" db="UniProtKB">
        <authorList>
            <consortium name="Ensembl"/>
        </authorList>
    </citation>
    <scope>IDENTIFICATION</scope>
</reference>
<reference evidence="6" key="3">
    <citation type="submission" date="2025-09" db="UniProtKB">
        <authorList>
            <consortium name="Ensembl"/>
        </authorList>
    </citation>
    <scope>IDENTIFICATION</scope>
</reference>
<dbReference type="Gene3D" id="4.10.830.40">
    <property type="match status" value="1"/>
</dbReference>
<sequence length="190" mass="21554">VANQLLCSICLEVFNRPVTTPCGHNFCSKCITQHWNTKNICDCPLCKKLFRTRPELNVNTFISEIVSQFRYEADPKASSSSEQQAAKPGEVPCDVCTGTKVKALKSCLVCLVSYCQTHLEPHLTVPVLKKHRLMEPVKNLEGRMCLKHHKPLELFSKREQVYVCMMCTVSNHKSLKSPGIFDQSEEPMRL</sequence>
<proteinExistence type="predicted"/>
<keyword evidence="3" id="KW-0862">Zinc</keyword>
<dbReference type="SUPFAM" id="SSF57845">
    <property type="entry name" value="B-box zinc-binding domain"/>
    <property type="match status" value="1"/>
</dbReference>
<evidence type="ECO:0000313" key="7">
    <source>
        <dbReference type="Proteomes" id="UP000472267"/>
    </source>
</evidence>
<dbReference type="InterPro" id="IPR001841">
    <property type="entry name" value="Znf_RING"/>
</dbReference>
<dbReference type="InterPro" id="IPR027370">
    <property type="entry name" value="Znf-RING_euk"/>
</dbReference>
<dbReference type="InterPro" id="IPR013083">
    <property type="entry name" value="Znf_RING/FYVE/PHD"/>
</dbReference>
<dbReference type="PANTHER" id="PTHR25465:SF32">
    <property type="entry name" value="BLOODTHIRSTY-RELATED GENE FAMILY, MEMBER 16 ISOFORM X1-RELATED"/>
    <property type="match status" value="1"/>
</dbReference>
<feature type="domain" description="RING-type" evidence="5">
    <location>
        <begin position="7"/>
        <end position="47"/>
    </location>
</feature>
<dbReference type="InParanoid" id="A0A672H9B2"/>
<dbReference type="AlphaFoldDB" id="A0A672H9B2"/>
<dbReference type="PROSITE" id="PS00518">
    <property type="entry name" value="ZF_RING_1"/>
    <property type="match status" value="1"/>
</dbReference>
<dbReference type="SMART" id="SM00184">
    <property type="entry name" value="RING"/>
    <property type="match status" value="1"/>
</dbReference>
<keyword evidence="7" id="KW-1185">Reference proteome</keyword>
<dbReference type="Gene3D" id="3.30.40.10">
    <property type="entry name" value="Zinc/RING finger domain, C3HC4 (zinc finger)"/>
    <property type="match status" value="1"/>
</dbReference>
<dbReference type="SUPFAM" id="SSF57850">
    <property type="entry name" value="RING/U-box"/>
    <property type="match status" value="1"/>
</dbReference>
<dbReference type="Proteomes" id="UP000472267">
    <property type="component" value="Chromosome 13"/>
</dbReference>
<evidence type="ECO:0000259" key="5">
    <source>
        <dbReference type="PROSITE" id="PS50089"/>
    </source>
</evidence>
<evidence type="ECO:0000256" key="2">
    <source>
        <dbReference type="ARBA" id="ARBA00022771"/>
    </source>
</evidence>
<name>A0A672H9B2_SALFA</name>
<evidence type="ECO:0000256" key="1">
    <source>
        <dbReference type="ARBA" id="ARBA00022723"/>
    </source>
</evidence>
<dbReference type="PROSITE" id="PS50089">
    <property type="entry name" value="ZF_RING_2"/>
    <property type="match status" value="1"/>
</dbReference>
<organism evidence="6 7">
    <name type="scientific">Salarias fasciatus</name>
    <name type="common">Jewelled blenny</name>
    <name type="synonym">Blennius fasciatus</name>
    <dbReference type="NCBI Taxonomy" id="181472"/>
    <lineage>
        <taxon>Eukaryota</taxon>
        <taxon>Metazoa</taxon>
        <taxon>Chordata</taxon>
        <taxon>Craniata</taxon>
        <taxon>Vertebrata</taxon>
        <taxon>Euteleostomi</taxon>
        <taxon>Actinopterygii</taxon>
        <taxon>Neopterygii</taxon>
        <taxon>Teleostei</taxon>
        <taxon>Neoteleostei</taxon>
        <taxon>Acanthomorphata</taxon>
        <taxon>Ovalentaria</taxon>
        <taxon>Blenniimorphae</taxon>
        <taxon>Blenniiformes</taxon>
        <taxon>Blennioidei</taxon>
        <taxon>Blenniidae</taxon>
        <taxon>Salariinae</taxon>
        <taxon>Salarias</taxon>
    </lineage>
</organism>
<reference evidence="6" key="1">
    <citation type="submission" date="2019-06" db="EMBL/GenBank/DDBJ databases">
        <authorList>
            <consortium name="Wellcome Sanger Institute Data Sharing"/>
        </authorList>
    </citation>
    <scope>NUCLEOTIDE SEQUENCE [LARGE SCALE GENOMIC DNA]</scope>
</reference>
<accession>A0A672H9B2</accession>